<dbReference type="GO" id="GO:0016491">
    <property type="term" value="F:oxidoreductase activity"/>
    <property type="evidence" value="ECO:0007669"/>
    <property type="project" value="InterPro"/>
</dbReference>
<proteinExistence type="predicted"/>
<comment type="caution">
    <text evidence="7">The sequence shown here is derived from an EMBL/GenBank/DDBJ whole genome shotgun (WGS) entry which is preliminary data.</text>
</comment>
<accession>A0A1E5RE39</accession>
<reference evidence="8" key="1">
    <citation type="journal article" date="2016" name="Genome Announc.">
        <title>Genome sequences of three species of Hanseniaspora isolated from spontaneous wine fermentations.</title>
        <authorList>
            <person name="Sternes P.R."/>
            <person name="Lee D."/>
            <person name="Kutyna D.R."/>
            <person name="Borneman A.R."/>
        </authorList>
    </citation>
    <scope>NUCLEOTIDE SEQUENCE [LARGE SCALE GENOMIC DNA]</scope>
    <source>
        <strain evidence="8">AWRI3580</strain>
    </source>
</reference>
<dbReference type="InterPro" id="IPR050307">
    <property type="entry name" value="Sterol_Desaturase_Related"/>
</dbReference>
<feature type="transmembrane region" description="Helical" evidence="5">
    <location>
        <begin position="125"/>
        <end position="151"/>
    </location>
</feature>
<evidence type="ECO:0000313" key="8">
    <source>
        <dbReference type="Proteomes" id="UP000095358"/>
    </source>
</evidence>
<evidence type="ECO:0000256" key="1">
    <source>
        <dbReference type="ARBA" id="ARBA00004370"/>
    </source>
</evidence>
<dbReference type="GO" id="GO:0005506">
    <property type="term" value="F:iron ion binding"/>
    <property type="evidence" value="ECO:0007669"/>
    <property type="project" value="InterPro"/>
</dbReference>
<dbReference type="VEuPathDB" id="FungiDB:AWRI3580_g3386"/>
<comment type="subcellular location">
    <subcellularLocation>
        <location evidence="1">Membrane</location>
    </subcellularLocation>
</comment>
<keyword evidence="2 5" id="KW-0812">Transmembrane</keyword>
<dbReference type="STRING" id="29833.A0A1E5RE39"/>
<dbReference type="OrthoDB" id="6354873at2759"/>
<keyword evidence="8" id="KW-1185">Reference proteome</keyword>
<gene>
    <name evidence="7" type="ORF">AWRI3580_g3386</name>
</gene>
<protein>
    <submittedName>
        <fullName evidence="7">Delta(7)-sterol 5(6)-desaturase</fullName>
    </submittedName>
</protein>
<dbReference type="AlphaFoldDB" id="A0A1E5RE39"/>
<evidence type="ECO:0000259" key="6">
    <source>
        <dbReference type="Pfam" id="PF04116"/>
    </source>
</evidence>
<feature type="transmembrane region" description="Helical" evidence="5">
    <location>
        <begin position="171"/>
        <end position="193"/>
    </location>
</feature>
<evidence type="ECO:0000313" key="7">
    <source>
        <dbReference type="EMBL" id="OEJ84823.1"/>
    </source>
</evidence>
<keyword evidence="4 5" id="KW-0472">Membrane</keyword>
<keyword evidence="3 5" id="KW-1133">Transmembrane helix</keyword>
<dbReference type="Proteomes" id="UP000095358">
    <property type="component" value="Unassembled WGS sequence"/>
</dbReference>
<dbReference type="EMBL" id="LPNN01000007">
    <property type="protein sequence ID" value="OEJ84823.1"/>
    <property type="molecule type" value="Genomic_DNA"/>
</dbReference>
<dbReference type="Pfam" id="PF04116">
    <property type="entry name" value="FA_hydroxylase"/>
    <property type="match status" value="1"/>
</dbReference>
<name>A0A1E5RE39_HANUV</name>
<sequence>MDLVLEAADSYFLDDFYAKVLPVSMKDSVPPSLVKNLKLNTLSLSSDNFLVDGLMNNATINSGLSALNRLKQTDLNLFNNMNLWSKFNYLLETNGDYYGKQAYLFDFSESTLNSLLLRNNILRQFLSLTVITTLFGWALYFAIATFSYTFIFDKAVFNHPRYLKNQMSLEIALAVKAIPFMVMFTVPWFLMELHGWSSLYSKIDFAGHGIRDFLMEYFYFIMFTDCGIYLAHRWLHWPSVYKLLHKPHHKWLVTTPYASHSFHPVDGYFQSLPYHIYPIMFPLHKISYLLLFTFVNIWTVMIHDGEYLANDPVVNGAACHTVHHLYFNYNYGQFTTLWDRLGGTYREPDLELFNKSLKKSTKTWEEQIAKMEAIKKVVEGDDDDRVYGTEEKYNKKSKKSQKN</sequence>
<feature type="transmembrane region" description="Helical" evidence="5">
    <location>
        <begin position="276"/>
        <end position="298"/>
    </location>
</feature>
<dbReference type="GO" id="GO:0008610">
    <property type="term" value="P:lipid biosynthetic process"/>
    <property type="evidence" value="ECO:0007669"/>
    <property type="project" value="InterPro"/>
</dbReference>
<evidence type="ECO:0000256" key="5">
    <source>
        <dbReference type="SAM" id="Phobius"/>
    </source>
</evidence>
<dbReference type="PANTHER" id="PTHR11863">
    <property type="entry name" value="STEROL DESATURASE"/>
    <property type="match status" value="1"/>
</dbReference>
<dbReference type="GO" id="GO:0016020">
    <property type="term" value="C:membrane"/>
    <property type="evidence" value="ECO:0007669"/>
    <property type="project" value="UniProtKB-SubCell"/>
</dbReference>
<organism evidence="7 8">
    <name type="scientific">Hanseniaspora uvarum</name>
    <name type="common">Yeast</name>
    <name type="synonym">Kloeckera apiculata</name>
    <dbReference type="NCBI Taxonomy" id="29833"/>
    <lineage>
        <taxon>Eukaryota</taxon>
        <taxon>Fungi</taxon>
        <taxon>Dikarya</taxon>
        <taxon>Ascomycota</taxon>
        <taxon>Saccharomycotina</taxon>
        <taxon>Saccharomycetes</taxon>
        <taxon>Saccharomycodales</taxon>
        <taxon>Saccharomycodaceae</taxon>
        <taxon>Hanseniaspora</taxon>
    </lineage>
</organism>
<evidence type="ECO:0000256" key="3">
    <source>
        <dbReference type="ARBA" id="ARBA00022989"/>
    </source>
</evidence>
<evidence type="ECO:0000256" key="4">
    <source>
        <dbReference type="ARBA" id="ARBA00023136"/>
    </source>
</evidence>
<feature type="domain" description="Fatty acid hydroxylase" evidence="6">
    <location>
        <begin position="219"/>
        <end position="344"/>
    </location>
</feature>
<dbReference type="InterPro" id="IPR006694">
    <property type="entry name" value="Fatty_acid_hydroxylase"/>
</dbReference>
<evidence type="ECO:0000256" key="2">
    <source>
        <dbReference type="ARBA" id="ARBA00022692"/>
    </source>
</evidence>